<evidence type="ECO:0000313" key="3">
    <source>
        <dbReference type="Proteomes" id="UP001630127"/>
    </source>
</evidence>
<name>A0ABD2YR21_9GENT</name>
<dbReference type="Proteomes" id="UP001630127">
    <property type="component" value="Unassembled WGS sequence"/>
</dbReference>
<accession>A0ABD2YR21</accession>
<feature type="region of interest" description="Disordered" evidence="1">
    <location>
        <begin position="1"/>
        <end position="64"/>
    </location>
</feature>
<evidence type="ECO:0000313" key="2">
    <source>
        <dbReference type="EMBL" id="KAL3509834.1"/>
    </source>
</evidence>
<dbReference type="AlphaFoldDB" id="A0ABD2YR21"/>
<organism evidence="2 3">
    <name type="scientific">Cinchona calisaya</name>
    <dbReference type="NCBI Taxonomy" id="153742"/>
    <lineage>
        <taxon>Eukaryota</taxon>
        <taxon>Viridiplantae</taxon>
        <taxon>Streptophyta</taxon>
        <taxon>Embryophyta</taxon>
        <taxon>Tracheophyta</taxon>
        <taxon>Spermatophyta</taxon>
        <taxon>Magnoliopsida</taxon>
        <taxon>eudicotyledons</taxon>
        <taxon>Gunneridae</taxon>
        <taxon>Pentapetalae</taxon>
        <taxon>asterids</taxon>
        <taxon>lamiids</taxon>
        <taxon>Gentianales</taxon>
        <taxon>Rubiaceae</taxon>
        <taxon>Cinchonoideae</taxon>
        <taxon>Cinchoneae</taxon>
        <taxon>Cinchona</taxon>
    </lineage>
</organism>
<feature type="non-terminal residue" evidence="2">
    <location>
        <position position="1"/>
    </location>
</feature>
<gene>
    <name evidence="2" type="ORF">ACH5RR_029235</name>
</gene>
<keyword evidence="3" id="KW-1185">Reference proteome</keyword>
<protein>
    <submittedName>
        <fullName evidence="2">Uncharacterized protein</fullName>
    </submittedName>
</protein>
<proteinExistence type="predicted"/>
<sequence>KIENQWQPKDILTQDQGVKTLEKGDSSSLAHKENEALLSLESAPTQTGNTTTVGPSQKVATAESIPKDSLVVHGEANRERVHALNIALQDKTTPGRVKFKPVVSIKHIQPRWNFVENTQDIDFNVVGFASSMKMHAAIVDDHHT</sequence>
<evidence type="ECO:0000256" key="1">
    <source>
        <dbReference type="SAM" id="MobiDB-lite"/>
    </source>
</evidence>
<dbReference type="EMBL" id="JBJUIK010000012">
    <property type="protein sequence ID" value="KAL3509834.1"/>
    <property type="molecule type" value="Genomic_DNA"/>
</dbReference>
<feature type="compositionally biased region" description="Polar residues" evidence="1">
    <location>
        <begin position="1"/>
        <end position="17"/>
    </location>
</feature>
<feature type="compositionally biased region" description="Basic and acidic residues" evidence="1">
    <location>
        <begin position="20"/>
        <end position="35"/>
    </location>
</feature>
<feature type="compositionally biased region" description="Polar residues" evidence="1">
    <location>
        <begin position="42"/>
        <end position="59"/>
    </location>
</feature>
<reference evidence="2 3" key="1">
    <citation type="submission" date="2024-11" db="EMBL/GenBank/DDBJ databases">
        <title>A near-complete genome assembly of Cinchona calisaya.</title>
        <authorList>
            <person name="Lian D.C."/>
            <person name="Zhao X.W."/>
            <person name="Wei L."/>
        </authorList>
    </citation>
    <scope>NUCLEOTIDE SEQUENCE [LARGE SCALE GENOMIC DNA]</scope>
    <source>
        <tissue evidence="2">Nenye</tissue>
    </source>
</reference>
<comment type="caution">
    <text evidence="2">The sequence shown here is derived from an EMBL/GenBank/DDBJ whole genome shotgun (WGS) entry which is preliminary data.</text>
</comment>